<proteinExistence type="predicted"/>
<dbReference type="Proteomes" id="UP000288805">
    <property type="component" value="Unassembled WGS sequence"/>
</dbReference>
<reference evidence="2 3" key="1">
    <citation type="journal article" date="2018" name="PLoS Genet.">
        <title>Population sequencing reveals clonal diversity and ancestral inbreeding in the grapevine cultivar Chardonnay.</title>
        <authorList>
            <person name="Roach M.J."/>
            <person name="Johnson D.L."/>
            <person name="Bohlmann J."/>
            <person name="van Vuuren H.J."/>
            <person name="Jones S.J."/>
            <person name="Pretorius I.S."/>
            <person name="Schmidt S.A."/>
            <person name="Borneman A.R."/>
        </authorList>
    </citation>
    <scope>NUCLEOTIDE SEQUENCE [LARGE SCALE GENOMIC DNA]</scope>
    <source>
        <strain evidence="3">cv. Chardonnay</strain>
        <tissue evidence="2">Leaf</tissue>
    </source>
</reference>
<evidence type="ECO:0000256" key="1">
    <source>
        <dbReference type="SAM" id="MobiDB-lite"/>
    </source>
</evidence>
<name>A0A438C799_VITVI</name>
<accession>A0A438C799</accession>
<protein>
    <submittedName>
        <fullName evidence="2">Uncharacterized protein</fullName>
    </submittedName>
</protein>
<dbReference type="AlphaFoldDB" id="A0A438C799"/>
<comment type="caution">
    <text evidence="2">The sequence shown here is derived from an EMBL/GenBank/DDBJ whole genome shotgun (WGS) entry which is preliminary data.</text>
</comment>
<sequence length="495" mass="56056">MSPPPRRYHTRRASLELNRASAISTTCQKASTISTTSQESQIPSGMNPDVVIRRPMVTQPPIEGNLDCRARPFHSELCFDIAIFRLQPELRDSFHLLQRYHMEHLLTPRDFFYPHIALDFYQSMTTHQVRDPTVIHFTIDGRHGILGARHIAEALRIPYDPTRPKDFRVWTHHAQSDIVHILSKGASSRQYLLRRELPPSMFFIDVLLRHNIFPLQHWVQRRGVLLEALFRISEGFFFVPHHLIMAALLYFEEKVHRKKLLRADAIPLLFPDCYARFWSTWDTHQTLNLSVDGAPAGPEHLEIPHPERPEEPQPVEIPVDIRAPAHAAYAAPAEPIPEVAPSAPPTTPQTPLVIPPTSEPSPSSEPRIAIPILECRGLCHTFQALATSQSILTQQMTALRAHQEQIITTQTQHTAILRQIQHHLGPTLGKASDLRPWRFTSLPLASLWEVINFVDYFLNQGAPTGHESAETPIGHESGEVEASEPSSPHHPPATI</sequence>
<evidence type="ECO:0000313" key="2">
    <source>
        <dbReference type="EMBL" id="RVW19068.1"/>
    </source>
</evidence>
<evidence type="ECO:0000313" key="3">
    <source>
        <dbReference type="Proteomes" id="UP000288805"/>
    </source>
</evidence>
<gene>
    <name evidence="2" type="ORF">CK203_087668</name>
</gene>
<dbReference type="EMBL" id="QGNW01002503">
    <property type="protein sequence ID" value="RVW19068.1"/>
    <property type="molecule type" value="Genomic_DNA"/>
</dbReference>
<feature type="compositionally biased region" description="Low complexity" evidence="1">
    <location>
        <begin position="31"/>
        <end position="44"/>
    </location>
</feature>
<feature type="region of interest" description="Disordered" evidence="1">
    <location>
        <begin position="28"/>
        <end position="48"/>
    </location>
</feature>
<organism evidence="2 3">
    <name type="scientific">Vitis vinifera</name>
    <name type="common">Grape</name>
    <dbReference type="NCBI Taxonomy" id="29760"/>
    <lineage>
        <taxon>Eukaryota</taxon>
        <taxon>Viridiplantae</taxon>
        <taxon>Streptophyta</taxon>
        <taxon>Embryophyta</taxon>
        <taxon>Tracheophyta</taxon>
        <taxon>Spermatophyta</taxon>
        <taxon>Magnoliopsida</taxon>
        <taxon>eudicotyledons</taxon>
        <taxon>Gunneridae</taxon>
        <taxon>Pentapetalae</taxon>
        <taxon>rosids</taxon>
        <taxon>Vitales</taxon>
        <taxon>Vitaceae</taxon>
        <taxon>Viteae</taxon>
        <taxon>Vitis</taxon>
    </lineage>
</organism>
<feature type="region of interest" description="Disordered" evidence="1">
    <location>
        <begin position="465"/>
        <end position="495"/>
    </location>
</feature>